<name>Q5P3E0_AROAE</name>
<protein>
    <recommendedName>
        <fullName evidence="1">PIN domain-containing protein</fullName>
    </recommendedName>
</protein>
<dbReference type="eggNOG" id="COG1569">
    <property type="taxonomic scope" value="Bacteria"/>
</dbReference>
<organism evidence="2 3">
    <name type="scientific">Aromatoleum aromaticum (strain DSM 19018 / LMG 30748 / EbN1)</name>
    <name type="common">Azoarcus sp. (strain EbN1)</name>
    <dbReference type="NCBI Taxonomy" id="76114"/>
    <lineage>
        <taxon>Bacteria</taxon>
        <taxon>Pseudomonadati</taxon>
        <taxon>Pseudomonadota</taxon>
        <taxon>Betaproteobacteria</taxon>
        <taxon>Rhodocyclales</taxon>
        <taxon>Rhodocyclaceae</taxon>
        <taxon>Aromatoleum</taxon>
    </lineage>
</organism>
<dbReference type="InterPro" id="IPR029060">
    <property type="entry name" value="PIN-like_dom_sf"/>
</dbReference>
<sequence>MPNLPFPRVVLDTNTVMALWLFEDPALARLRDAIEVRQFTLVTRADALDELRHVLAYRQFGVAAERQAAILTGYAARVTLLPDRDGPALVDAPAQALPALPLCRDRDDQKFLEIARDGEASHLISRDKALLKLNRHRLLRSLFAVLTPENFAQAFASR</sequence>
<dbReference type="HOGENOM" id="CLU_116617_0_0_4"/>
<dbReference type="Proteomes" id="UP000006552">
    <property type="component" value="Chromosome"/>
</dbReference>
<accession>Q5P3E0</accession>
<dbReference type="KEGG" id="eba:ebA3626"/>
<evidence type="ECO:0000313" key="2">
    <source>
        <dbReference type="EMBL" id="CAI08174.1"/>
    </source>
</evidence>
<evidence type="ECO:0000259" key="1">
    <source>
        <dbReference type="Pfam" id="PF13470"/>
    </source>
</evidence>
<dbReference type="OrthoDB" id="9802272at2"/>
<dbReference type="InterPro" id="IPR002850">
    <property type="entry name" value="PIN_toxin-like"/>
</dbReference>
<feature type="domain" description="PIN" evidence="1">
    <location>
        <begin position="8"/>
        <end position="129"/>
    </location>
</feature>
<dbReference type="STRING" id="76114.ebA3626"/>
<dbReference type="Pfam" id="PF13470">
    <property type="entry name" value="PIN_3"/>
    <property type="match status" value="1"/>
</dbReference>
<dbReference type="PANTHER" id="PTHR34610:SF3">
    <property type="entry name" value="SSL7007 PROTEIN"/>
    <property type="match status" value="1"/>
</dbReference>
<evidence type="ECO:0000313" key="3">
    <source>
        <dbReference type="Proteomes" id="UP000006552"/>
    </source>
</evidence>
<reference evidence="2 3" key="1">
    <citation type="journal article" date="2005" name="Arch. Microbiol.">
        <title>The genome sequence of an anaerobic aromatic-degrading denitrifying bacterium, strain EbN1.</title>
        <authorList>
            <person name="Rabus R."/>
            <person name="Kube M."/>
            <person name="Heider J."/>
            <person name="Beck A."/>
            <person name="Heitmann K."/>
            <person name="Widdel F."/>
            <person name="Reinhardt R."/>
        </authorList>
    </citation>
    <scope>NUCLEOTIDE SEQUENCE [LARGE SCALE GENOMIC DNA]</scope>
    <source>
        <strain evidence="2 3">EbN1</strain>
    </source>
</reference>
<gene>
    <name evidence="2" type="ORF">ebA3626</name>
</gene>
<dbReference type="SUPFAM" id="SSF88723">
    <property type="entry name" value="PIN domain-like"/>
    <property type="match status" value="1"/>
</dbReference>
<dbReference type="PANTHER" id="PTHR34610">
    <property type="entry name" value="SSL7007 PROTEIN"/>
    <property type="match status" value="1"/>
</dbReference>
<dbReference type="EMBL" id="CR555306">
    <property type="protein sequence ID" value="CAI08174.1"/>
    <property type="molecule type" value="Genomic_DNA"/>
</dbReference>
<dbReference type="RefSeq" id="WP_011237867.1">
    <property type="nucleotide sequence ID" value="NC_006513.1"/>
</dbReference>
<dbReference type="NCBIfam" id="TIGR00305">
    <property type="entry name" value="putative toxin-antitoxin system toxin component, PIN family"/>
    <property type="match status" value="1"/>
</dbReference>
<dbReference type="InterPro" id="IPR002716">
    <property type="entry name" value="PIN_dom"/>
</dbReference>
<proteinExistence type="predicted"/>
<dbReference type="AlphaFoldDB" id="Q5P3E0"/>
<keyword evidence="3" id="KW-1185">Reference proteome</keyword>